<dbReference type="Proteomes" id="UP000318050">
    <property type="component" value="Unassembled WGS sequence"/>
</dbReference>
<organism evidence="1 2">
    <name type="scientific">Nitrospirillum amazonense</name>
    <dbReference type="NCBI Taxonomy" id="28077"/>
    <lineage>
        <taxon>Bacteria</taxon>
        <taxon>Pseudomonadati</taxon>
        <taxon>Pseudomonadota</taxon>
        <taxon>Alphaproteobacteria</taxon>
        <taxon>Rhodospirillales</taxon>
        <taxon>Azospirillaceae</taxon>
        <taxon>Nitrospirillum</taxon>
    </lineage>
</organism>
<evidence type="ECO:0008006" key="3">
    <source>
        <dbReference type="Google" id="ProtNLM"/>
    </source>
</evidence>
<dbReference type="EMBL" id="VITT01000001">
    <property type="protein sequence ID" value="TWB64227.1"/>
    <property type="molecule type" value="Genomic_DNA"/>
</dbReference>
<name>A0A560IZH3_9PROT</name>
<sequence>MPEPSIISVCEQNWDKWKGDCSGFLKAVAADLGIYLSGQANDIIDTMGHAPWVQLGNDSEKAVTYAGQSYLVVAGLKAPHHGHVVVIVPGAAKPYPSGYWGRFGGTGRKNTSISWSWKHSELPEVRYFAIQLTSAPQS</sequence>
<evidence type="ECO:0000313" key="2">
    <source>
        <dbReference type="Proteomes" id="UP000318050"/>
    </source>
</evidence>
<gene>
    <name evidence="1" type="ORF">FBZ92_101120</name>
</gene>
<dbReference type="Gene3D" id="3.90.1720.10">
    <property type="entry name" value="endopeptidase domain like (from Nostoc punctiforme)"/>
    <property type="match status" value="1"/>
</dbReference>
<dbReference type="AlphaFoldDB" id="A0A560IZH3"/>
<comment type="caution">
    <text evidence="1">The sequence shown here is derived from an EMBL/GenBank/DDBJ whole genome shotgun (WGS) entry which is preliminary data.</text>
</comment>
<evidence type="ECO:0000313" key="1">
    <source>
        <dbReference type="EMBL" id="TWB64227.1"/>
    </source>
</evidence>
<proteinExistence type="predicted"/>
<protein>
    <recommendedName>
        <fullName evidence="3">NlpC/P60 family protein</fullName>
    </recommendedName>
</protein>
<reference evidence="1 2" key="1">
    <citation type="submission" date="2019-06" db="EMBL/GenBank/DDBJ databases">
        <title>Genomic Encyclopedia of Type Strains, Phase IV (KMG-V): Genome sequencing to study the core and pangenomes of soil and plant-associated prokaryotes.</title>
        <authorList>
            <person name="Whitman W."/>
        </authorList>
    </citation>
    <scope>NUCLEOTIDE SEQUENCE [LARGE SCALE GENOMIC DNA]</scope>
    <source>
        <strain evidence="1 2">BR 11140</strain>
    </source>
</reference>
<accession>A0A560IZH3</accession>